<proteinExistence type="inferred from homology"/>
<dbReference type="EC" id="3.2.1.17" evidence="3"/>
<keyword evidence="1 3" id="KW-0929">Antimicrobial</keyword>
<keyword evidence="5" id="KW-1185">Reference proteome</keyword>
<dbReference type="EMBL" id="JAVIJC010000046">
    <property type="protein sequence ID" value="MDX8495903.1"/>
    <property type="molecule type" value="Genomic_DNA"/>
</dbReference>
<comment type="caution">
    <text evidence="4">The sequence shown here is derived from an EMBL/GenBank/DDBJ whole genome shotgun (WGS) entry which is preliminary data.</text>
</comment>
<accession>A0ABU4ZA96</accession>
<dbReference type="InterPro" id="IPR023347">
    <property type="entry name" value="Lysozyme_dom_sf"/>
</dbReference>
<dbReference type="Gene3D" id="1.10.530.40">
    <property type="match status" value="1"/>
</dbReference>
<dbReference type="InterPro" id="IPR002196">
    <property type="entry name" value="Glyco_hydro_24"/>
</dbReference>
<keyword evidence="3 4" id="KW-0378">Hydrolase</keyword>
<evidence type="ECO:0000313" key="5">
    <source>
        <dbReference type="Proteomes" id="UP001271249"/>
    </source>
</evidence>
<dbReference type="PANTHER" id="PTHR38107:SF3">
    <property type="entry name" value="LYSOZYME RRRD-RELATED"/>
    <property type="match status" value="1"/>
</dbReference>
<reference evidence="4 5" key="1">
    <citation type="submission" date="2023-08" db="EMBL/GenBank/DDBJ databases">
        <title>Implementing the SeqCode for naming new Mesorhizobium species isolated from Vachellia karroo root nodules.</title>
        <authorList>
            <person name="Van Lill M."/>
        </authorList>
    </citation>
    <scope>NUCLEOTIDE SEQUENCE [LARGE SCALE GENOMIC DNA]</scope>
    <source>
        <strain evidence="4 5">VK22B</strain>
    </source>
</reference>
<keyword evidence="3" id="KW-0326">Glycosidase</keyword>
<evidence type="ECO:0000313" key="4">
    <source>
        <dbReference type="EMBL" id="MDX8495903.1"/>
    </source>
</evidence>
<dbReference type="Proteomes" id="UP001271249">
    <property type="component" value="Unassembled WGS sequence"/>
</dbReference>
<comment type="catalytic activity">
    <reaction evidence="3">
        <text>Hydrolysis of (1-&gt;4)-beta-linkages between N-acetylmuramic acid and N-acetyl-D-glucosamine residues in a peptidoglycan and between N-acetyl-D-glucosamine residues in chitodextrins.</text>
        <dbReference type="EC" id="3.2.1.17"/>
    </reaction>
</comment>
<gene>
    <name evidence="4" type="ORF">RFN29_30630</name>
</gene>
<dbReference type="InterPro" id="IPR023346">
    <property type="entry name" value="Lysozyme-like_dom_sf"/>
</dbReference>
<evidence type="ECO:0000256" key="3">
    <source>
        <dbReference type="RuleBase" id="RU003788"/>
    </source>
</evidence>
<dbReference type="RefSeq" id="WP_320229609.1">
    <property type="nucleotide sequence ID" value="NZ_JAVIJC010000046.1"/>
</dbReference>
<dbReference type="SUPFAM" id="SSF53955">
    <property type="entry name" value="Lysozyme-like"/>
    <property type="match status" value="1"/>
</dbReference>
<name>A0ABU4ZA96_9HYPH</name>
<comment type="similarity">
    <text evidence="3">Belongs to the glycosyl hydrolase 24 family.</text>
</comment>
<keyword evidence="2 3" id="KW-0081">Bacteriolytic enzyme</keyword>
<dbReference type="GO" id="GO:0016787">
    <property type="term" value="F:hydrolase activity"/>
    <property type="evidence" value="ECO:0007669"/>
    <property type="project" value="UniProtKB-KW"/>
</dbReference>
<dbReference type="Pfam" id="PF00959">
    <property type="entry name" value="Phage_lysozyme"/>
    <property type="match status" value="1"/>
</dbReference>
<dbReference type="PANTHER" id="PTHR38107">
    <property type="match status" value="1"/>
</dbReference>
<evidence type="ECO:0000256" key="1">
    <source>
        <dbReference type="ARBA" id="ARBA00022529"/>
    </source>
</evidence>
<sequence length="202" mass="21802">MPNPLKASGRARAAIAAVVALSTSIGGVLYVKTPGGQQIPAAVVLASNTLVKPWEGEALKAYLDRVAKPPIWTICDGDTQNVRPGMVETPAGCNNRLVTRMTQEFYPALQKCVVGFDHKPLSWQAMMLSLSWNIGSWKACHSDAADYGRRNLFMSSCVAATRYNKAGGKVIIGLKKRRENGDAQRIGEAELCVSGLEIKEAK</sequence>
<evidence type="ECO:0000256" key="2">
    <source>
        <dbReference type="ARBA" id="ARBA00022638"/>
    </source>
</evidence>
<organism evidence="4 5">
    <name type="scientific">Mesorhizobium captivum</name>
    <dbReference type="NCBI Taxonomy" id="3072319"/>
    <lineage>
        <taxon>Bacteria</taxon>
        <taxon>Pseudomonadati</taxon>
        <taxon>Pseudomonadota</taxon>
        <taxon>Alphaproteobacteria</taxon>
        <taxon>Hyphomicrobiales</taxon>
        <taxon>Phyllobacteriaceae</taxon>
        <taxon>Mesorhizobium</taxon>
    </lineage>
</organism>
<dbReference type="InterPro" id="IPR051018">
    <property type="entry name" value="Bacteriophage_GH24"/>
</dbReference>
<protein>
    <recommendedName>
        <fullName evidence="3">Lysozyme</fullName>
        <ecNumber evidence="3">3.2.1.17</ecNumber>
    </recommendedName>
</protein>